<comment type="caution">
    <text evidence="1">The sequence shown here is derived from an EMBL/GenBank/DDBJ whole genome shotgun (WGS) entry which is preliminary data.</text>
</comment>
<dbReference type="EMBL" id="JRRC01122940">
    <property type="protein sequence ID" value="KHG00300.1"/>
    <property type="molecule type" value="Genomic_DNA"/>
</dbReference>
<dbReference type="Proteomes" id="UP000032142">
    <property type="component" value="Unassembled WGS sequence"/>
</dbReference>
<keyword evidence="2" id="KW-1185">Reference proteome</keyword>
<organism evidence="1 2">
    <name type="scientific">Gossypium arboreum</name>
    <name type="common">Tree cotton</name>
    <name type="synonym">Gossypium nanking</name>
    <dbReference type="NCBI Taxonomy" id="29729"/>
    <lineage>
        <taxon>Eukaryota</taxon>
        <taxon>Viridiplantae</taxon>
        <taxon>Streptophyta</taxon>
        <taxon>Embryophyta</taxon>
        <taxon>Tracheophyta</taxon>
        <taxon>Spermatophyta</taxon>
        <taxon>Magnoliopsida</taxon>
        <taxon>eudicotyledons</taxon>
        <taxon>Gunneridae</taxon>
        <taxon>Pentapetalae</taxon>
        <taxon>rosids</taxon>
        <taxon>malvids</taxon>
        <taxon>Malvales</taxon>
        <taxon>Malvaceae</taxon>
        <taxon>Malvoideae</taxon>
        <taxon>Gossypium</taxon>
    </lineage>
</organism>
<evidence type="ECO:0000313" key="1">
    <source>
        <dbReference type="EMBL" id="KHG00300.1"/>
    </source>
</evidence>
<accession>A0A0B0MHT2</accession>
<reference evidence="2" key="1">
    <citation type="submission" date="2014-09" db="EMBL/GenBank/DDBJ databases">
        <authorList>
            <person name="Mudge J."/>
            <person name="Ramaraj T."/>
            <person name="Lindquist I.E."/>
            <person name="Bharti A.K."/>
            <person name="Sundararajan A."/>
            <person name="Cameron C.T."/>
            <person name="Woodward J.E."/>
            <person name="May G.D."/>
            <person name="Brubaker C."/>
            <person name="Broadhvest J."/>
            <person name="Wilkins T.A."/>
        </authorList>
    </citation>
    <scope>NUCLEOTIDE SEQUENCE</scope>
    <source>
        <strain evidence="2">cv. AKA8401</strain>
    </source>
</reference>
<gene>
    <name evidence="1" type="ORF">F383_38921</name>
</gene>
<evidence type="ECO:0000313" key="2">
    <source>
        <dbReference type="Proteomes" id="UP000032142"/>
    </source>
</evidence>
<name>A0A0B0MHT2_GOSAR</name>
<protein>
    <submittedName>
        <fullName evidence="1">Uncharacterized protein</fullName>
    </submittedName>
</protein>
<sequence length="10" mass="1118">MLTSQTSSYT</sequence>
<proteinExistence type="predicted"/>